<comment type="caution">
    <text evidence="10">The sequence shown here is derived from an EMBL/GenBank/DDBJ whole genome shotgun (WGS) entry which is preliminary data.</text>
</comment>
<evidence type="ECO:0000256" key="5">
    <source>
        <dbReference type="ARBA" id="ARBA00030755"/>
    </source>
</evidence>
<dbReference type="InterPro" id="IPR020616">
    <property type="entry name" value="Thiolase_N"/>
</dbReference>
<evidence type="ECO:0000256" key="1">
    <source>
        <dbReference type="ARBA" id="ARBA00010982"/>
    </source>
</evidence>
<dbReference type="CDD" id="cd00751">
    <property type="entry name" value="thiolase"/>
    <property type="match status" value="1"/>
</dbReference>
<feature type="active site" description="Proton acceptor" evidence="6">
    <location>
        <position position="346"/>
    </location>
</feature>
<dbReference type="InterPro" id="IPR002155">
    <property type="entry name" value="Thiolase"/>
</dbReference>
<dbReference type="InterPro" id="IPR020610">
    <property type="entry name" value="Thiolase_AS"/>
</dbReference>
<dbReference type="PROSITE" id="PS00099">
    <property type="entry name" value="THIOLASE_3"/>
    <property type="match status" value="1"/>
</dbReference>
<dbReference type="NCBIfam" id="TIGR01930">
    <property type="entry name" value="AcCoA-C-Actrans"/>
    <property type="match status" value="1"/>
</dbReference>
<dbReference type="RefSeq" id="WP_067718635.1">
    <property type="nucleotide sequence ID" value="NZ_LPVJ01000060.1"/>
</dbReference>
<feature type="active site" description="Proton acceptor" evidence="6">
    <location>
        <position position="376"/>
    </location>
</feature>
<dbReference type="PANTHER" id="PTHR18919">
    <property type="entry name" value="ACETYL-COA C-ACYLTRANSFERASE"/>
    <property type="match status" value="1"/>
</dbReference>
<dbReference type="Pfam" id="PF02803">
    <property type="entry name" value="Thiolase_C"/>
    <property type="match status" value="1"/>
</dbReference>
<dbReference type="Proteomes" id="UP000053557">
    <property type="component" value="Unassembled WGS sequence"/>
</dbReference>
<feature type="active site" description="Acyl-thioester intermediate" evidence="6">
    <location>
        <position position="89"/>
    </location>
</feature>
<dbReference type="OrthoDB" id="9764892at2"/>
<evidence type="ECO:0000259" key="9">
    <source>
        <dbReference type="Pfam" id="PF02803"/>
    </source>
</evidence>
<evidence type="ECO:0000256" key="4">
    <source>
        <dbReference type="ARBA" id="ARBA00023315"/>
    </source>
</evidence>
<dbReference type="PANTHER" id="PTHR18919:SF107">
    <property type="entry name" value="ACETYL-COA ACETYLTRANSFERASE, CYTOSOLIC"/>
    <property type="match status" value="1"/>
</dbReference>
<dbReference type="InterPro" id="IPR020615">
    <property type="entry name" value="Thiolase_acyl_enz_int_AS"/>
</dbReference>
<evidence type="ECO:0000256" key="3">
    <source>
        <dbReference type="ARBA" id="ARBA00022679"/>
    </source>
</evidence>
<dbReference type="PROSITE" id="PS00098">
    <property type="entry name" value="THIOLASE_1"/>
    <property type="match status" value="1"/>
</dbReference>
<dbReference type="AlphaFoldDB" id="A0A101XPK3"/>
<feature type="domain" description="Thiolase C-terminal" evidence="9">
    <location>
        <begin position="268"/>
        <end position="389"/>
    </location>
</feature>
<evidence type="ECO:0000256" key="2">
    <source>
        <dbReference type="ARBA" id="ARBA00012705"/>
    </source>
</evidence>
<dbReference type="InterPro" id="IPR020617">
    <property type="entry name" value="Thiolase_C"/>
</dbReference>
<evidence type="ECO:0000313" key="10">
    <source>
        <dbReference type="EMBL" id="KUO95094.1"/>
    </source>
</evidence>
<evidence type="ECO:0000313" key="11">
    <source>
        <dbReference type="Proteomes" id="UP000053557"/>
    </source>
</evidence>
<gene>
    <name evidence="10" type="ORF">ATW55_11510</name>
</gene>
<feature type="domain" description="Thiolase N-terminal" evidence="8">
    <location>
        <begin position="4"/>
        <end position="259"/>
    </location>
</feature>
<dbReference type="PIRSF" id="PIRSF000429">
    <property type="entry name" value="Ac-CoA_Ac_transf"/>
    <property type="match status" value="1"/>
</dbReference>
<keyword evidence="11" id="KW-1185">Reference proteome</keyword>
<dbReference type="GO" id="GO:0006635">
    <property type="term" value="P:fatty acid beta-oxidation"/>
    <property type="evidence" value="ECO:0007669"/>
    <property type="project" value="TreeGrafter"/>
</dbReference>
<proteinExistence type="inferred from homology"/>
<organism evidence="10 11">
    <name type="scientific">Ferroacidibacillus organovorans</name>
    <dbReference type="NCBI Taxonomy" id="1765683"/>
    <lineage>
        <taxon>Bacteria</taxon>
        <taxon>Bacillati</taxon>
        <taxon>Bacillota</taxon>
        <taxon>Bacilli</taxon>
        <taxon>Bacillales</taxon>
        <taxon>Alicyclobacillaceae</taxon>
        <taxon>Ferroacidibacillus</taxon>
    </lineage>
</organism>
<dbReference type="SUPFAM" id="SSF53901">
    <property type="entry name" value="Thiolase-like"/>
    <property type="match status" value="2"/>
</dbReference>
<comment type="similarity">
    <text evidence="1 7">Belongs to the thiolase-like superfamily. Thiolase family.</text>
</comment>
<dbReference type="FunFam" id="3.40.47.10:FF:000010">
    <property type="entry name" value="Acetyl-CoA acetyltransferase (Thiolase)"/>
    <property type="match status" value="1"/>
</dbReference>
<dbReference type="EC" id="2.3.1.9" evidence="2"/>
<sequence length="391" mass="40767">MKNVYVLGGARTPFGTFGGAFKDVSAEELAIAASVEAMKRSGIEPSRIDQVVLGNVVQSSANAAYLSRHVALRSGIPQTSTALTLNRLCGSGLQAVVSAAESLMLGHGDVALAGGTENMSQIPYAMHNARFGAGIGKPDLTDMLWATLKDEYAGCGMGETAENLAADYGIAREEQDAFALRSHSRATAARHMFAKEIVPVSIKGRKGTTVVAQDEHIREDTSLEKLSTLKPAFRANGSVTAGNSSGINDGAAMLVLAGEEGVARQKNPPLARIVSFGIAGVDPSRMGIGPVPALMQALSRANLGLREMDVIEVNEAFASQTLAVQKELRIHDDQLNPLGGAIALGHPVGASGARLLLSAILQLHESQGRYAAVSLCIGGGQGIAMIVERMS</sequence>
<dbReference type="Gene3D" id="3.40.47.10">
    <property type="match status" value="1"/>
</dbReference>
<dbReference type="InterPro" id="IPR020613">
    <property type="entry name" value="Thiolase_CS"/>
</dbReference>
<dbReference type="GO" id="GO:0003985">
    <property type="term" value="F:acetyl-CoA C-acetyltransferase activity"/>
    <property type="evidence" value="ECO:0007669"/>
    <property type="project" value="UniProtKB-EC"/>
</dbReference>
<evidence type="ECO:0000256" key="6">
    <source>
        <dbReference type="PIRSR" id="PIRSR000429-1"/>
    </source>
</evidence>
<keyword evidence="3 7" id="KW-0808">Transferase</keyword>
<reference evidence="10 11" key="1">
    <citation type="submission" date="2015-12" db="EMBL/GenBank/DDBJ databases">
        <title>Draft genome sequence of Acidibacillus ferrooxidans ITV001, isolated from a chalcopyrite acid mine drainage site in Brazil.</title>
        <authorList>
            <person name="Dall'Agnol H."/>
            <person name="Nancucheo I."/>
            <person name="Johnson B."/>
            <person name="Oliveira R."/>
            <person name="Leite L."/>
            <person name="Pylro V."/>
            <person name="Nunes G.L."/>
            <person name="Tzotzos G."/>
            <person name="Fernandes G.R."/>
            <person name="Dutra J."/>
            <person name="Orellana S.C."/>
            <person name="Oliveira G."/>
        </authorList>
    </citation>
    <scope>NUCLEOTIDE SEQUENCE [LARGE SCALE GENOMIC DNA]</scope>
    <source>
        <strain evidence="11">ITV01</strain>
    </source>
</reference>
<dbReference type="InterPro" id="IPR016039">
    <property type="entry name" value="Thiolase-like"/>
</dbReference>
<accession>A0A101XPK3</accession>
<name>A0A101XPK3_9BACL</name>
<dbReference type="Pfam" id="PF00108">
    <property type="entry name" value="Thiolase_N"/>
    <property type="match status" value="1"/>
</dbReference>
<keyword evidence="4 7" id="KW-0012">Acyltransferase</keyword>
<dbReference type="EMBL" id="LPVJ01000060">
    <property type="protein sequence ID" value="KUO95094.1"/>
    <property type="molecule type" value="Genomic_DNA"/>
</dbReference>
<dbReference type="PROSITE" id="PS00737">
    <property type="entry name" value="THIOLASE_2"/>
    <property type="match status" value="1"/>
</dbReference>
<evidence type="ECO:0000256" key="7">
    <source>
        <dbReference type="RuleBase" id="RU003557"/>
    </source>
</evidence>
<protein>
    <recommendedName>
        <fullName evidence="2">acetyl-CoA C-acetyltransferase</fullName>
        <ecNumber evidence="2">2.3.1.9</ecNumber>
    </recommendedName>
    <alternativeName>
        <fullName evidence="5">Acetoacetyl-CoA thiolase</fullName>
    </alternativeName>
</protein>
<evidence type="ECO:0000259" key="8">
    <source>
        <dbReference type="Pfam" id="PF00108"/>
    </source>
</evidence>